<evidence type="ECO:0000313" key="1">
    <source>
        <dbReference type="EMBL" id="TFK74022.1"/>
    </source>
</evidence>
<sequence>MSQASFPLRDLPTELLDKVVQMAVSPARETLSTSSDSISKIARPFYTTPLSLAQVSSQLRSLAIRHLLHTVVLSTPRDLKFFLAALNQQESHKKSCNRLHVDYGCHIKRFWCSYDSGQTPDQPADEYPEYDLLYQAIANASSVGLGSEGFPLLYNRLGWLDVHVDVDEGNHSPPPSFSCSRVTFAGFSWRWRPLIHSYHGLRFLEQITHLTLWFEELDGAREVNGLPSWIQSLPLNYMPNLTHLAIPLLTDGKGPMGGRPSKMLVYTGELATDFLLWGMSPDPINYGVVVDLAHLTLLAVDGQSCTNWGEIFAIGEDNSIWCRANVNKRKP</sequence>
<organism evidence="1 2">
    <name type="scientific">Pluteus cervinus</name>
    <dbReference type="NCBI Taxonomy" id="181527"/>
    <lineage>
        <taxon>Eukaryota</taxon>
        <taxon>Fungi</taxon>
        <taxon>Dikarya</taxon>
        <taxon>Basidiomycota</taxon>
        <taxon>Agaricomycotina</taxon>
        <taxon>Agaricomycetes</taxon>
        <taxon>Agaricomycetidae</taxon>
        <taxon>Agaricales</taxon>
        <taxon>Pluteineae</taxon>
        <taxon>Pluteaceae</taxon>
        <taxon>Pluteus</taxon>
    </lineage>
</organism>
<name>A0ACD3B8K9_9AGAR</name>
<dbReference type="EMBL" id="ML208271">
    <property type="protein sequence ID" value="TFK74022.1"/>
    <property type="molecule type" value="Genomic_DNA"/>
</dbReference>
<gene>
    <name evidence="1" type="ORF">BDN72DRAFT_834023</name>
</gene>
<keyword evidence="2" id="KW-1185">Reference proteome</keyword>
<reference evidence="1 2" key="1">
    <citation type="journal article" date="2019" name="Nat. Ecol. Evol.">
        <title>Megaphylogeny resolves global patterns of mushroom evolution.</title>
        <authorList>
            <person name="Varga T."/>
            <person name="Krizsan K."/>
            <person name="Foldi C."/>
            <person name="Dima B."/>
            <person name="Sanchez-Garcia M."/>
            <person name="Sanchez-Ramirez S."/>
            <person name="Szollosi G.J."/>
            <person name="Szarkandi J.G."/>
            <person name="Papp V."/>
            <person name="Albert L."/>
            <person name="Andreopoulos W."/>
            <person name="Angelini C."/>
            <person name="Antonin V."/>
            <person name="Barry K.W."/>
            <person name="Bougher N.L."/>
            <person name="Buchanan P."/>
            <person name="Buyck B."/>
            <person name="Bense V."/>
            <person name="Catcheside P."/>
            <person name="Chovatia M."/>
            <person name="Cooper J."/>
            <person name="Damon W."/>
            <person name="Desjardin D."/>
            <person name="Finy P."/>
            <person name="Geml J."/>
            <person name="Haridas S."/>
            <person name="Hughes K."/>
            <person name="Justo A."/>
            <person name="Karasinski D."/>
            <person name="Kautmanova I."/>
            <person name="Kiss B."/>
            <person name="Kocsube S."/>
            <person name="Kotiranta H."/>
            <person name="LaButti K.M."/>
            <person name="Lechner B.E."/>
            <person name="Liimatainen K."/>
            <person name="Lipzen A."/>
            <person name="Lukacs Z."/>
            <person name="Mihaltcheva S."/>
            <person name="Morgado L.N."/>
            <person name="Niskanen T."/>
            <person name="Noordeloos M.E."/>
            <person name="Ohm R.A."/>
            <person name="Ortiz-Santana B."/>
            <person name="Ovrebo C."/>
            <person name="Racz N."/>
            <person name="Riley R."/>
            <person name="Savchenko A."/>
            <person name="Shiryaev A."/>
            <person name="Soop K."/>
            <person name="Spirin V."/>
            <person name="Szebenyi C."/>
            <person name="Tomsovsky M."/>
            <person name="Tulloss R.E."/>
            <person name="Uehling J."/>
            <person name="Grigoriev I.V."/>
            <person name="Vagvolgyi C."/>
            <person name="Papp T."/>
            <person name="Martin F.M."/>
            <person name="Miettinen O."/>
            <person name="Hibbett D.S."/>
            <person name="Nagy L.G."/>
        </authorList>
    </citation>
    <scope>NUCLEOTIDE SEQUENCE [LARGE SCALE GENOMIC DNA]</scope>
    <source>
        <strain evidence="1 2">NL-1719</strain>
    </source>
</reference>
<proteinExistence type="predicted"/>
<protein>
    <submittedName>
        <fullName evidence="1">Uncharacterized protein</fullName>
    </submittedName>
</protein>
<dbReference type="Proteomes" id="UP000308600">
    <property type="component" value="Unassembled WGS sequence"/>
</dbReference>
<evidence type="ECO:0000313" key="2">
    <source>
        <dbReference type="Proteomes" id="UP000308600"/>
    </source>
</evidence>
<accession>A0ACD3B8K9</accession>